<accession>F0WJ76</accession>
<name>F0WJ76_9STRA</name>
<gene>
    <name evidence="2" type="primary">AlNc14C119G6608</name>
    <name evidence="2" type="ORF">ALNC14_074660</name>
</gene>
<evidence type="ECO:0000313" key="2">
    <source>
        <dbReference type="EMBL" id="CCA21323.1"/>
    </source>
</evidence>
<protein>
    <submittedName>
        <fullName evidence="2">AlNc14C119G6608 protein</fullName>
    </submittedName>
</protein>
<evidence type="ECO:0000256" key="1">
    <source>
        <dbReference type="SAM" id="SignalP"/>
    </source>
</evidence>
<feature type="chain" id="PRO_5003259785" evidence="1">
    <location>
        <begin position="34"/>
        <end position="141"/>
    </location>
</feature>
<dbReference type="HOGENOM" id="CLU_1828898_0_0_1"/>
<reference evidence="2" key="1">
    <citation type="journal article" date="2011" name="PLoS Biol.">
        <title>Gene gain and loss during evolution of obligate parasitism in the white rust pathogen of Arabidopsis thaliana.</title>
        <authorList>
            <person name="Kemen E."/>
            <person name="Gardiner A."/>
            <person name="Schultz-Larsen T."/>
            <person name="Kemen A.C."/>
            <person name="Balmuth A.L."/>
            <person name="Robert-Seilaniantz A."/>
            <person name="Bailey K."/>
            <person name="Holub E."/>
            <person name="Studholme D.J."/>
            <person name="Maclean D."/>
            <person name="Jones J.D."/>
        </authorList>
    </citation>
    <scope>NUCLEOTIDE SEQUENCE</scope>
</reference>
<dbReference type="EMBL" id="FR824164">
    <property type="protein sequence ID" value="CCA21323.1"/>
    <property type="molecule type" value="Genomic_DNA"/>
</dbReference>
<keyword evidence="1" id="KW-0732">Signal</keyword>
<proteinExistence type="predicted"/>
<reference evidence="2" key="2">
    <citation type="submission" date="2011-02" db="EMBL/GenBank/DDBJ databases">
        <authorList>
            <person name="MacLean D."/>
        </authorList>
    </citation>
    <scope>NUCLEOTIDE SEQUENCE</scope>
</reference>
<feature type="signal peptide" evidence="1">
    <location>
        <begin position="1"/>
        <end position="33"/>
    </location>
</feature>
<dbReference type="AlphaFoldDB" id="F0WJ76"/>
<sequence length="141" mass="15306">MTLARLVYLLGRFIGLTKMTLGILATRSDSVEADSPPPLAPYDMDRRLSHLQATSADPSDAVCFCEAVCLQCCPVSPQAYSALPRTPICSKYAPSARASRARLTTAMCTNLLSTEKLPLNVLGKLTKPSKCVQGKQRFDLQ</sequence>
<organism evidence="2">
    <name type="scientific">Albugo laibachii Nc14</name>
    <dbReference type="NCBI Taxonomy" id="890382"/>
    <lineage>
        <taxon>Eukaryota</taxon>
        <taxon>Sar</taxon>
        <taxon>Stramenopiles</taxon>
        <taxon>Oomycota</taxon>
        <taxon>Peronosporomycetes</taxon>
        <taxon>Albuginales</taxon>
        <taxon>Albuginaceae</taxon>
        <taxon>Albugo</taxon>
    </lineage>
</organism>